<evidence type="ECO:0000313" key="5">
    <source>
        <dbReference type="Proteomes" id="UP000298663"/>
    </source>
</evidence>
<dbReference type="Pfam" id="PF13915">
    <property type="entry name" value="DUF4210"/>
    <property type="match status" value="1"/>
</dbReference>
<keyword evidence="5" id="KW-1185">Reference proteome</keyword>
<comment type="similarity">
    <text evidence="1">Belongs to the ATOS family.</text>
</comment>
<dbReference type="Pfam" id="PF13889">
    <property type="entry name" value="Chromosome_seg"/>
    <property type="match status" value="1"/>
</dbReference>
<dbReference type="OrthoDB" id="8625101at2759"/>
<feature type="compositionally biased region" description="Polar residues" evidence="2">
    <location>
        <begin position="252"/>
        <end position="261"/>
    </location>
</feature>
<evidence type="ECO:0000256" key="1">
    <source>
        <dbReference type="ARBA" id="ARBA00034497"/>
    </source>
</evidence>
<proteinExistence type="inferred from homology"/>
<dbReference type="PANTHER" id="PTHR13199">
    <property type="entry name" value="GH03947P"/>
    <property type="match status" value="1"/>
</dbReference>
<gene>
    <name evidence="4" type="ORF">L596_007095</name>
</gene>
<feature type="region of interest" description="Disordered" evidence="2">
    <location>
        <begin position="312"/>
        <end position="364"/>
    </location>
</feature>
<sequence>MESKSLRKRAISSSSPVPTMETVGEICRMVLESRSGLGAGLPVEIPESIGEQAEHVLFHGLPVSVHTILAHEKCRDERRAECPNAIQVEVWTIRVDYVREASQKLLQPLFLKQAVRSHLHFSQLNSWVANNRNRLPNGMLCSYRLSLSDHLKNEELLTVASHQFPQCLIDRHHQLTVTVKWVKREEIPALPPQCVFEKLPFDEWDQPLSPSDSSPPATPHFFISPEDERESPCCRDREVQNPPPAKRLHRSLLTTPPSSAESPFDGVSSIAPPEDGDRSRRTPEGVISQSTEVEVLADFLASSSTISSIGAARISPSGTSESVNDDTPRRPRSLNIRQRRNTTGSVERNASDPSLLPRSHGLPLHQPYATFNRRTGLPLNSSPAPMKRNERSFASDMRLERLRRVSQFVDDSSGSDGETAPSVAHLARSPTSGNGLLCNFEESVLNGRLEPLASIAGFRLQLAANGSFTSPHLNLPVTTFFFNITDDAAPSPYLGHCSLEEIGRKGYHIPKRGTVQATLFNPQGTVVKIFVVKIDLPDMPASSQTFIRQRSFFMPFGCRLEDAQRSWLKYLIHLRLATDRAGRLFIHTDIRILFSNKSDLDSLNLENNLGTAPADRAKFQLTTFTEMPQRPKYSPVK</sequence>
<dbReference type="SMART" id="SM01177">
    <property type="entry name" value="DUF4210"/>
    <property type="match status" value="1"/>
</dbReference>
<reference evidence="4 5" key="1">
    <citation type="journal article" date="2015" name="Genome Biol.">
        <title>Comparative genomics of Steinernema reveals deeply conserved gene regulatory networks.</title>
        <authorList>
            <person name="Dillman A.R."/>
            <person name="Macchietto M."/>
            <person name="Porter C.F."/>
            <person name="Rogers A."/>
            <person name="Williams B."/>
            <person name="Antoshechkin I."/>
            <person name="Lee M.M."/>
            <person name="Goodwin Z."/>
            <person name="Lu X."/>
            <person name="Lewis E.E."/>
            <person name="Goodrich-Blair H."/>
            <person name="Stock S.P."/>
            <person name="Adams B.J."/>
            <person name="Sternberg P.W."/>
            <person name="Mortazavi A."/>
        </authorList>
    </citation>
    <scope>NUCLEOTIDE SEQUENCE [LARGE SCALE GENOMIC DNA]</scope>
    <source>
        <strain evidence="4 5">ALL</strain>
    </source>
</reference>
<dbReference type="EMBL" id="AZBU02000002">
    <property type="protein sequence ID" value="TKR92443.1"/>
    <property type="molecule type" value="Genomic_DNA"/>
</dbReference>
<dbReference type="AlphaFoldDB" id="A0A4U5P8Y3"/>
<name>A0A4U5P8Y3_STECR</name>
<evidence type="ECO:0000313" key="4">
    <source>
        <dbReference type="EMBL" id="TKR92443.1"/>
    </source>
</evidence>
<dbReference type="PANTHER" id="PTHR13199:SF11">
    <property type="entry name" value="PROTEIN ATOSSA"/>
    <property type="match status" value="1"/>
</dbReference>
<comment type="caution">
    <text evidence="4">The sequence shown here is derived from an EMBL/GenBank/DDBJ whole genome shotgun (WGS) entry which is preliminary data.</text>
</comment>
<feature type="region of interest" description="Disordered" evidence="2">
    <location>
        <begin position="205"/>
        <end position="289"/>
    </location>
</feature>
<protein>
    <recommendedName>
        <fullName evidence="3">Atos-like conserved domain-containing protein</fullName>
    </recommendedName>
</protein>
<dbReference type="STRING" id="34508.A0A4U5P8Y3"/>
<feature type="compositionally biased region" description="Basic and acidic residues" evidence="2">
    <location>
        <begin position="230"/>
        <end position="239"/>
    </location>
</feature>
<feature type="region of interest" description="Disordered" evidence="2">
    <location>
        <begin position="408"/>
        <end position="428"/>
    </location>
</feature>
<reference evidence="4 5" key="2">
    <citation type="journal article" date="2019" name="G3 (Bethesda)">
        <title>Hybrid Assembly of the Genome of the Entomopathogenic Nematode Steinernema carpocapsae Identifies the X-Chromosome.</title>
        <authorList>
            <person name="Serra L."/>
            <person name="Macchietto M."/>
            <person name="Macias-Munoz A."/>
            <person name="McGill C.J."/>
            <person name="Rodriguez I.M."/>
            <person name="Rodriguez B."/>
            <person name="Murad R."/>
            <person name="Mortazavi A."/>
        </authorList>
    </citation>
    <scope>NUCLEOTIDE SEQUENCE [LARGE SCALE GENOMIC DNA]</scope>
    <source>
        <strain evidence="4 5">ALL</strain>
    </source>
</reference>
<accession>A0A4U5P8Y3</accession>
<evidence type="ECO:0000256" key="2">
    <source>
        <dbReference type="SAM" id="MobiDB-lite"/>
    </source>
</evidence>
<dbReference type="InterPro" id="IPR051506">
    <property type="entry name" value="ATOS_Transcription_Regulators"/>
</dbReference>
<dbReference type="InterPro" id="IPR033473">
    <property type="entry name" value="Atos-like_C"/>
</dbReference>
<dbReference type="InterPro" id="IPR025261">
    <property type="entry name" value="Atos-like_cons_dom"/>
</dbReference>
<feature type="compositionally biased region" description="Polar residues" evidence="2">
    <location>
        <begin position="341"/>
        <end position="352"/>
    </location>
</feature>
<organism evidence="4 5">
    <name type="scientific">Steinernema carpocapsae</name>
    <name type="common">Entomopathogenic nematode</name>
    <dbReference type="NCBI Taxonomy" id="34508"/>
    <lineage>
        <taxon>Eukaryota</taxon>
        <taxon>Metazoa</taxon>
        <taxon>Ecdysozoa</taxon>
        <taxon>Nematoda</taxon>
        <taxon>Chromadorea</taxon>
        <taxon>Rhabditida</taxon>
        <taxon>Tylenchina</taxon>
        <taxon>Panagrolaimomorpha</taxon>
        <taxon>Strongyloidoidea</taxon>
        <taxon>Steinernematidae</taxon>
        <taxon>Steinernema</taxon>
    </lineage>
</organism>
<feature type="domain" description="Atos-like conserved" evidence="3">
    <location>
        <begin position="436"/>
        <end position="494"/>
    </location>
</feature>
<evidence type="ECO:0000259" key="3">
    <source>
        <dbReference type="SMART" id="SM01177"/>
    </source>
</evidence>
<dbReference type="Proteomes" id="UP000298663">
    <property type="component" value="Unassembled WGS sequence"/>
</dbReference>